<keyword evidence="1" id="KW-0378">Hydrolase</keyword>
<dbReference type="GO" id="GO:0016787">
    <property type="term" value="F:hydrolase activity"/>
    <property type="evidence" value="ECO:0007669"/>
    <property type="project" value="UniProtKB-KW"/>
</dbReference>
<dbReference type="InterPro" id="IPR029058">
    <property type="entry name" value="AB_hydrolase_fold"/>
</dbReference>
<dbReference type="Gene3D" id="3.40.50.1820">
    <property type="entry name" value="alpha/beta hydrolase"/>
    <property type="match status" value="1"/>
</dbReference>
<protein>
    <submittedName>
        <fullName evidence="1">Alpha/beta hydrolase</fullName>
    </submittedName>
</protein>
<proteinExistence type="predicted"/>
<dbReference type="SUPFAM" id="SSF53474">
    <property type="entry name" value="alpha/beta-Hydrolases"/>
    <property type="match status" value="1"/>
</dbReference>
<reference evidence="2" key="1">
    <citation type="journal article" date="2019" name="Int. J. Syst. Evol. Microbiol.">
        <title>The Global Catalogue of Microorganisms (GCM) 10K type strain sequencing project: providing services to taxonomists for standard genome sequencing and annotation.</title>
        <authorList>
            <consortium name="The Broad Institute Genomics Platform"/>
            <consortium name="The Broad Institute Genome Sequencing Center for Infectious Disease"/>
            <person name="Wu L."/>
            <person name="Ma J."/>
        </authorList>
    </citation>
    <scope>NUCLEOTIDE SEQUENCE [LARGE SCALE GENOMIC DNA]</scope>
    <source>
        <strain evidence="2">CGMCC 4.7289</strain>
    </source>
</reference>
<sequence length="184" mass="19620">MDRLAVIFPGGRFGPYTALLTFAAEAAELRGARIVAHSWTRPDEPPTLALEQRKAWVTAEAEPVLDRIAADAPELKPLVIAKSLGTCAAGLAADRGLPAIWLTPLLNQPEVVAELRRATAPMLLVGGLADHSWDSGLARELTPRLLEIPDADHGLLVPGRLAASAAVLGRVATAIEDFLDEITW</sequence>
<keyword evidence="2" id="KW-1185">Reference proteome</keyword>
<dbReference type="EMBL" id="JBHSAY010000013">
    <property type="protein sequence ID" value="MFC4133650.1"/>
    <property type="molecule type" value="Genomic_DNA"/>
</dbReference>
<dbReference type="Proteomes" id="UP001595816">
    <property type="component" value="Unassembled WGS sequence"/>
</dbReference>
<organism evidence="1 2">
    <name type="scientific">Hamadaea flava</name>
    <dbReference type="NCBI Taxonomy" id="1742688"/>
    <lineage>
        <taxon>Bacteria</taxon>
        <taxon>Bacillati</taxon>
        <taxon>Actinomycetota</taxon>
        <taxon>Actinomycetes</taxon>
        <taxon>Micromonosporales</taxon>
        <taxon>Micromonosporaceae</taxon>
        <taxon>Hamadaea</taxon>
    </lineage>
</organism>
<dbReference type="RefSeq" id="WP_253750681.1">
    <property type="nucleotide sequence ID" value="NZ_JAMZDZ010000001.1"/>
</dbReference>
<evidence type="ECO:0000313" key="2">
    <source>
        <dbReference type="Proteomes" id="UP001595816"/>
    </source>
</evidence>
<gene>
    <name evidence="1" type="ORF">ACFOZ4_23825</name>
</gene>
<name>A0ABV8LRJ5_9ACTN</name>
<comment type="caution">
    <text evidence="1">The sequence shown here is derived from an EMBL/GenBank/DDBJ whole genome shotgun (WGS) entry which is preliminary data.</text>
</comment>
<accession>A0ABV8LRJ5</accession>
<evidence type="ECO:0000313" key="1">
    <source>
        <dbReference type="EMBL" id="MFC4133650.1"/>
    </source>
</evidence>